<proteinExistence type="predicted"/>
<sequence length="74" mass="8255">MAATTITLRLAESEKQVIADFSKTFGMSISEFVRTAALSRIEDELDLVAWEDAKREFDANPKTLTADEIAAKYL</sequence>
<dbReference type="KEGG" id="ldn:H9L06_04890"/>
<dbReference type="RefSeq" id="WP_187556099.1">
    <property type="nucleotide sequence ID" value="NZ_CP060716.1"/>
</dbReference>
<gene>
    <name evidence="1" type="ORF">H9L06_04890</name>
</gene>
<protein>
    <submittedName>
        <fullName evidence="1">CopG family transcriptional regulator</fullName>
    </submittedName>
</protein>
<organism evidence="1 2">
    <name type="scientific">Leucobacter denitrificans</name>
    <dbReference type="NCBI Taxonomy" id="683042"/>
    <lineage>
        <taxon>Bacteria</taxon>
        <taxon>Bacillati</taxon>
        <taxon>Actinomycetota</taxon>
        <taxon>Actinomycetes</taxon>
        <taxon>Micrococcales</taxon>
        <taxon>Microbacteriaceae</taxon>
        <taxon>Leucobacter</taxon>
    </lineage>
</organism>
<dbReference type="NCBIfam" id="NF046040">
    <property type="entry name" value="RelB_antitoxin"/>
    <property type="match status" value="1"/>
</dbReference>
<dbReference type="Pfam" id="PF19807">
    <property type="entry name" value="DUF6290"/>
    <property type="match status" value="1"/>
</dbReference>
<evidence type="ECO:0000313" key="1">
    <source>
        <dbReference type="EMBL" id="QNN63641.1"/>
    </source>
</evidence>
<dbReference type="EMBL" id="CP060716">
    <property type="protein sequence ID" value="QNN63641.1"/>
    <property type="molecule type" value="Genomic_DNA"/>
</dbReference>
<reference evidence="1 2" key="1">
    <citation type="submission" date="2020-08" db="EMBL/GenBank/DDBJ databases">
        <title>Genome sequence of Leucobacter denitrificans KACC 14055T.</title>
        <authorList>
            <person name="Hyun D.-W."/>
            <person name="Bae J.-W."/>
        </authorList>
    </citation>
    <scope>NUCLEOTIDE SEQUENCE [LARGE SCALE GENOMIC DNA]</scope>
    <source>
        <strain evidence="1 2">KACC 14055</strain>
    </source>
</reference>
<dbReference type="Proteomes" id="UP000515934">
    <property type="component" value="Chromosome"/>
</dbReference>
<accession>A0A7G9S716</accession>
<dbReference type="InterPro" id="IPR046257">
    <property type="entry name" value="DUF6290"/>
</dbReference>
<dbReference type="AlphaFoldDB" id="A0A7G9S716"/>
<keyword evidence="2" id="KW-1185">Reference proteome</keyword>
<evidence type="ECO:0000313" key="2">
    <source>
        <dbReference type="Proteomes" id="UP000515934"/>
    </source>
</evidence>
<name>A0A7G9S716_9MICO</name>